<accession>A0AAP3E4A0</accession>
<dbReference type="Proteomes" id="UP001321018">
    <property type="component" value="Unassembled WGS sequence"/>
</dbReference>
<evidence type="ECO:0000313" key="4">
    <source>
        <dbReference type="EMBL" id="MCU4744200.1"/>
    </source>
</evidence>
<evidence type="ECO:0000256" key="1">
    <source>
        <dbReference type="SAM" id="Coils"/>
    </source>
</evidence>
<dbReference type="Gene3D" id="1.25.10.10">
    <property type="entry name" value="Leucine-rich Repeat Variant"/>
    <property type="match status" value="4"/>
</dbReference>
<name>A0AAP3E4A0_9EURY</name>
<proteinExistence type="predicted"/>
<dbReference type="InterPro" id="IPR016024">
    <property type="entry name" value="ARM-type_fold"/>
</dbReference>
<comment type="caution">
    <text evidence="4">The sequence shown here is derived from an EMBL/GenBank/DDBJ whole genome shotgun (WGS) entry which is preliminary data.</text>
</comment>
<reference evidence="4" key="1">
    <citation type="submission" date="2022-09" db="EMBL/GenBank/DDBJ databases">
        <title>Enrichment on poylsaccharides allowed isolation of novel metabolic and taxonomic groups of Haloarchaea.</title>
        <authorList>
            <person name="Sorokin D.Y."/>
            <person name="Elcheninov A.G."/>
            <person name="Khizhniak T.V."/>
            <person name="Kolganova T.V."/>
            <person name="Kublanov I.V."/>
        </authorList>
    </citation>
    <scope>NUCLEOTIDE SEQUENCE</scope>
    <source>
        <strain evidence="4">AArc-xg1-1</strain>
    </source>
</reference>
<feature type="coiled-coil region" evidence="1">
    <location>
        <begin position="139"/>
        <end position="166"/>
    </location>
</feature>
<keyword evidence="1" id="KW-0175">Coiled coil</keyword>
<dbReference type="PANTHER" id="PTHR12697:SF5">
    <property type="entry name" value="DEOXYHYPUSINE HYDROXYLASE"/>
    <property type="match status" value="1"/>
</dbReference>
<dbReference type="EMBL" id="JAOPKA010000023">
    <property type="protein sequence ID" value="MCU4744200.1"/>
    <property type="molecule type" value="Genomic_DNA"/>
</dbReference>
<sequence>MFETSTPSAPSAAAHPDSPDTDDAAPVIFVLAITAPARAIVGGPRDDPDECDNHPGNDEHAHPAGPAGLCNDRSEYASQHIFSFLCSNNWLTAQSRSAKDLYQKPSEGNAYVATSKTLVHRMLNEGGETDRASPTPAKLHRRVRELEELNENFEQATRSVQRVVRLIQPELQRDFAAVDSFSGKEATSVEICELGVDILAGVATEHPDEVGSRANVLVRALSFEPSDYVRSTAANALHLVAEAQGESLSEILPTVIDSMNDPDWKVRHHTTAIVTEMPKAAAEHDGIVSSLKDGLEDPNWLVRAESARAVWNLADAGASHVRMTRSTLLTCLGDEEPRVRRLAGSALAATAADDVENVIDLVERLICDHDQPRKRAGAIRCANGLCTNYPESAEVLTDALVGSLFDSDERVRSAAADVLETFARYLPDRRDNLIDQLVWVLNDSEWTVTTAAAQALAILAEGRPERADELIHPLMNTLEHDSTLARFYSGQSIASFVEDAPETADIVETELTERLVEDDLELKKSVASVLFELDPEGQEHAKRVTRSLIEKRDDSQSDQRTGAAAGLAVIAFTNPDMLAEVDPVVIARPLEDEFISVPEPERVYIRQMTASTVLFAIQSAVFSTVPGVVQSAVEELIAIDPTSNREMRVFGTHALGQETTIKHCEKPETVIRTLAQSITDAEKEVRSRAAAGLLNATEHYPTLVAPYVDALEEGTRDSYFDCRSASTTAIGELGAREPALAERCLKTLEDAHVDDHWQVEVAAYGGFEVIAEIAPEKTGLYLGSLVDGLASIDENVQTSAADAITAILRSDATVQPDPSLRDSLRASATDSTVSDFVRTIVIELVIRTTPSTNRS</sequence>
<evidence type="ECO:0000313" key="5">
    <source>
        <dbReference type="Proteomes" id="UP001321018"/>
    </source>
</evidence>
<evidence type="ECO:0000256" key="2">
    <source>
        <dbReference type="SAM" id="MobiDB-lite"/>
    </source>
</evidence>
<dbReference type="PANTHER" id="PTHR12697">
    <property type="entry name" value="PBS LYASE HEAT-LIKE PROTEIN"/>
    <property type="match status" value="1"/>
</dbReference>
<dbReference type="GO" id="GO:0016491">
    <property type="term" value="F:oxidoreductase activity"/>
    <property type="evidence" value="ECO:0007669"/>
    <property type="project" value="TreeGrafter"/>
</dbReference>
<dbReference type="InterPro" id="IPR034085">
    <property type="entry name" value="TOG"/>
</dbReference>
<feature type="region of interest" description="Disordered" evidence="2">
    <location>
        <begin position="1"/>
        <end position="23"/>
    </location>
</feature>
<feature type="domain" description="TOG" evidence="3">
    <location>
        <begin position="238"/>
        <end position="457"/>
    </location>
</feature>
<feature type="region of interest" description="Disordered" evidence="2">
    <location>
        <begin position="40"/>
        <end position="66"/>
    </location>
</feature>
<dbReference type="Pfam" id="PF13646">
    <property type="entry name" value="HEAT_2"/>
    <property type="match status" value="1"/>
</dbReference>
<dbReference type="SMART" id="SM01349">
    <property type="entry name" value="TOG"/>
    <property type="match status" value="1"/>
</dbReference>
<gene>
    <name evidence="4" type="ORF">OB960_22750</name>
</gene>
<evidence type="ECO:0000259" key="3">
    <source>
        <dbReference type="SMART" id="SM01349"/>
    </source>
</evidence>
<dbReference type="RefSeq" id="WP_338006005.1">
    <property type="nucleotide sequence ID" value="NZ_JAOPKA010000023.1"/>
</dbReference>
<dbReference type="InterPro" id="IPR011989">
    <property type="entry name" value="ARM-like"/>
</dbReference>
<dbReference type="SUPFAM" id="SSF48371">
    <property type="entry name" value="ARM repeat"/>
    <property type="match status" value="2"/>
</dbReference>
<dbReference type="AlphaFoldDB" id="A0AAP3E4A0"/>
<feature type="compositionally biased region" description="Low complexity" evidence="2">
    <location>
        <begin position="1"/>
        <end position="16"/>
    </location>
</feature>
<protein>
    <submittedName>
        <fullName evidence="4">HEAT repeat domain-containing protein</fullName>
    </submittedName>
</protein>
<feature type="compositionally biased region" description="Basic and acidic residues" evidence="2">
    <location>
        <begin position="51"/>
        <end position="62"/>
    </location>
</feature>
<organism evidence="4 5">
    <name type="scientific">Natronoglomus mannanivorans</name>
    <dbReference type="NCBI Taxonomy" id="2979990"/>
    <lineage>
        <taxon>Archaea</taxon>
        <taxon>Methanobacteriati</taxon>
        <taxon>Methanobacteriota</taxon>
        <taxon>Stenosarchaea group</taxon>
        <taxon>Halobacteria</taxon>
        <taxon>Halobacteriales</taxon>
        <taxon>Natrialbaceae</taxon>
        <taxon>Natronoglomus</taxon>
    </lineage>
</organism>